<evidence type="ECO:0000256" key="1">
    <source>
        <dbReference type="ARBA" id="ARBA00004141"/>
    </source>
</evidence>
<comment type="similarity">
    <text evidence="2">Belongs to the autoinducer-2 exporter (AI-2E) (TC 2.A.86) family.</text>
</comment>
<dbReference type="PANTHER" id="PTHR21716:SF64">
    <property type="entry name" value="AI-2 TRANSPORT PROTEIN TQSA"/>
    <property type="match status" value="1"/>
</dbReference>
<proteinExistence type="inferred from homology"/>
<dbReference type="EMBL" id="JBEPMM010000018">
    <property type="protein sequence ID" value="MET3694790.1"/>
    <property type="molecule type" value="Genomic_DNA"/>
</dbReference>
<organism evidence="7 8">
    <name type="scientific">Methylobacterium goesingense</name>
    <dbReference type="NCBI Taxonomy" id="243690"/>
    <lineage>
        <taxon>Bacteria</taxon>
        <taxon>Pseudomonadati</taxon>
        <taxon>Pseudomonadota</taxon>
        <taxon>Alphaproteobacteria</taxon>
        <taxon>Hyphomicrobiales</taxon>
        <taxon>Methylobacteriaceae</taxon>
        <taxon>Methylobacterium</taxon>
    </lineage>
</organism>
<keyword evidence="3 6" id="KW-0812">Transmembrane</keyword>
<feature type="transmembrane region" description="Helical" evidence="6">
    <location>
        <begin position="269"/>
        <end position="286"/>
    </location>
</feature>
<comment type="caution">
    <text evidence="7">The sequence shown here is derived from an EMBL/GenBank/DDBJ whole genome shotgun (WGS) entry which is preliminary data.</text>
</comment>
<evidence type="ECO:0000256" key="6">
    <source>
        <dbReference type="SAM" id="Phobius"/>
    </source>
</evidence>
<feature type="transmembrane region" description="Helical" evidence="6">
    <location>
        <begin position="149"/>
        <end position="169"/>
    </location>
</feature>
<dbReference type="InterPro" id="IPR002549">
    <property type="entry name" value="AI-2E-like"/>
</dbReference>
<reference evidence="7 8" key="1">
    <citation type="submission" date="2024-06" db="EMBL/GenBank/DDBJ databases">
        <title>Genomic Encyclopedia of Type Strains, Phase IV (KMG-IV): sequencing the most valuable type-strain genomes for metagenomic binning, comparative biology and taxonomic classification.</title>
        <authorList>
            <person name="Goeker M."/>
        </authorList>
    </citation>
    <scope>NUCLEOTIDE SEQUENCE [LARGE SCALE GENOMIC DNA]</scope>
    <source>
        <strain evidence="7 8">DSM 21331</strain>
    </source>
</reference>
<evidence type="ECO:0000256" key="3">
    <source>
        <dbReference type="ARBA" id="ARBA00022692"/>
    </source>
</evidence>
<protein>
    <submittedName>
        <fullName evidence="7">PurR-regulated permease PerM</fullName>
    </submittedName>
</protein>
<comment type="subcellular location">
    <subcellularLocation>
        <location evidence="1">Membrane</location>
        <topology evidence="1">Multi-pass membrane protein</topology>
    </subcellularLocation>
</comment>
<feature type="transmembrane region" description="Helical" evidence="6">
    <location>
        <begin position="306"/>
        <end position="337"/>
    </location>
</feature>
<evidence type="ECO:0000313" key="8">
    <source>
        <dbReference type="Proteomes" id="UP001549145"/>
    </source>
</evidence>
<name>A0ABV2LD79_9HYPH</name>
<keyword evidence="5 6" id="KW-0472">Membrane</keyword>
<feature type="transmembrane region" description="Helical" evidence="6">
    <location>
        <begin position="6"/>
        <end position="39"/>
    </location>
</feature>
<feature type="transmembrane region" description="Helical" evidence="6">
    <location>
        <begin position="51"/>
        <end position="76"/>
    </location>
</feature>
<sequence length="368" mass="39130">MRGRAMIGLVALVGLALLIYLLADVLLPFVAGLALAYLLDPIADRLERLGLGRLTASLLILAMFVIGLVVALLLVVPLAANQISALIATLPGMVSRLQGILADRAGPLLQRVGGADVLTDLQSQVGTLVGQGGTWFLAFLKSLWSGSQAIISIASLLVVTPVVAFYLLVDWDRMVAAVDGWVPPRHRPVVRRLGWEIDGAVTGFVRGQTLVCLILGTFYAVGLFFVGLNFGVLIGLIAGFLTFIPYVGTLTGFLLSAGVALAQFWPDSDWLHIGLTIGVFVVGQFLEGNIISPKLVGESVGLHPVWLMFALLAFGSLFGFVGLLLAVPVAASIGVLVRFVLERYLQSPLYHADSPVLLSNSVVSKPDR</sequence>
<accession>A0ABV2LD79</accession>
<gene>
    <name evidence="7" type="ORF">ABID43_004353</name>
</gene>
<feature type="transmembrane region" description="Helical" evidence="6">
    <location>
        <begin position="243"/>
        <end position="262"/>
    </location>
</feature>
<evidence type="ECO:0000313" key="7">
    <source>
        <dbReference type="EMBL" id="MET3694790.1"/>
    </source>
</evidence>
<dbReference type="PANTHER" id="PTHR21716">
    <property type="entry name" value="TRANSMEMBRANE PROTEIN"/>
    <property type="match status" value="1"/>
</dbReference>
<dbReference type="Pfam" id="PF01594">
    <property type="entry name" value="AI-2E_transport"/>
    <property type="match status" value="1"/>
</dbReference>
<dbReference type="RefSeq" id="WP_238281634.1">
    <property type="nucleotide sequence ID" value="NZ_BPQL01000131.1"/>
</dbReference>
<evidence type="ECO:0000256" key="4">
    <source>
        <dbReference type="ARBA" id="ARBA00022989"/>
    </source>
</evidence>
<dbReference type="Proteomes" id="UP001549145">
    <property type="component" value="Unassembled WGS sequence"/>
</dbReference>
<keyword evidence="8" id="KW-1185">Reference proteome</keyword>
<keyword evidence="4 6" id="KW-1133">Transmembrane helix</keyword>
<evidence type="ECO:0000256" key="2">
    <source>
        <dbReference type="ARBA" id="ARBA00009773"/>
    </source>
</evidence>
<evidence type="ECO:0000256" key="5">
    <source>
        <dbReference type="ARBA" id="ARBA00023136"/>
    </source>
</evidence>
<feature type="transmembrane region" description="Helical" evidence="6">
    <location>
        <begin position="210"/>
        <end position="237"/>
    </location>
</feature>